<dbReference type="RefSeq" id="WP_224316027.1">
    <property type="nucleotide sequence ID" value="NZ_JACGBB010000007.1"/>
</dbReference>
<evidence type="ECO:0000313" key="3">
    <source>
        <dbReference type="EMBL" id="MBZ7987360.1"/>
    </source>
</evidence>
<keyword evidence="2" id="KW-0472">Membrane</keyword>
<gene>
    <name evidence="3" type="ORF">AVCANL283_04455</name>
</gene>
<feature type="compositionally biased region" description="Polar residues" evidence="1">
    <location>
        <begin position="66"/>
        <end position="76"/>
    </location>
</feature>
<protein>
    <recommendedName>
        <fullName evidence="5">Tol-Pal system subunit TolA</fullName>
    </recommendedName>
</protein>
<name>A0ABS7WRH2_9BACT</name>
<comment type="caution">
    <text evidence="3">The sequence shown here is derived from an EMBL/GenBank/DDBJ whole genome shotgun (WGS) entry which is preliminary data.</text>
</comment>
<reference evidence="3 4" key="1">
    <citation type="submission" date="2020-07" db="EMBL/GenBank/DDBJ databases">
        <title>Transfer of Campylobacter canadensis to the novel genus Avispirillum gen. nov., that also includes two novel species recovered from migratory waterfowl: Avispirillum anseris sp. nov. and Avispirillum brantae sp. nov.</title>
        <authorList>
            <person name="Miller W.G."/>
            <person name="Chapman M.H."/>
            <person name="Yee E."/>
            <person name="Inglis G.D."/>
        </authorList>
    </citation>
    <scope>NUCLEOTIDE SEQUENCE [LARGE SCALE GENOMIC DNA]</scope>
    <source>
        <strain evidence="3 4">L283</strain>
    </source>
</reference>
<feature type="region of interest" description="Disordered" evidence="1">
    <location>
        <begin position="56"/>
        <end position="86"/>
    </location>
</feature>
<dbReference type="EMBL" id="JACGBB010000007">
    <property type="protein sequence ID" value="MBZ7987360.1"/>
    <property type="molecule type" value="Genomic_DNA"/>
</dbReference>
<evidence type="ECO:0000256" key="1">
    <source>
        <dbReference type="SAM" id="MobiDB-lite"/>
    </source>
</evidence>
<feature type="transmembrane region" description="Helical" evidence="2">
    <location>
        <begin position="6"/>
        <end position="25"/>
    </location>
</feature>
<evidence type="ECO:0000256" key="2">
    <source>
        <dbReference type="SAM" id="Phobius"/>
    </source>
</evidence>
<keyword evidence="2" id="KW-0812">Transmembrane</keyword>
<sequence>MSKIQAFFLSCLIYFCILFAFFVFLNNAKKEIKNIQYGNFEISIITQDFSTNSNAKKATEDKKQLDSQISTNTNNTQEEKKEQIQNKNNDVSSLFDSLNTNKPVVQNKNVENNIAKKTVDVSKVSSILNSIKSNKDSNQEKTSTKIKGVYDEYLSAINIYLTSIWNLILANSPLIDDKNSIKLNYYIDEEGYISIEDINKTSDDIFYQCVREFIKKINNDKKNLGIPPLSKPYKGIIRLSKKLVVKEIL</sequence>
<dbReference type="Proteomes" id="UP000786183">
    <property type="component" value="Unassembled WGS sequence"/>
</dbReference>
<accession>A0ABS7WRH2</accession>
<organism evidence="3 4">
    <name type="scientific">Campylobacter canadensis</name>
    <dbReference type="NCBI Taxonomy" id="449520"/>
    <lineage>
        <taxon>Bacteria</taxon>
        <taxon>Pseudomonadati</taxon>
        <taxon>Campylobacterota</taxon>
        <taxon>Epsilonproteobacteria</taxon>
        <taxon>Campylobacterales</taxon>
        <taxon>Campylobacteraceae</taxon>
        <taxon>Campylobacter</taxon>
    </lineage>
</organism>
<keyword evidence="4" id="KW-1185">Reference proteome</keyword>
<proteinExistence type="predicted"/>
<evidence type="ECO:0008006" key="5">
    <source>
        <dbReference type="Google" id="ProtNLM"/>
    </source>
</evidence>
<evidence type="ECO:0000313" key="4">
    <source>
        <dbReference type="Proteomes" id="UP000786183"/>
    </source>
</evidence>
<keyword evidence="2" id="KW-1133">Transmembrane helix</keyword>